<reference evidence="4" key="1">
    <citation type="submission" date="2016-10" db="EMBL/GenBank/DDBJ databases">
        <authorList>
            <person name="de Groot N.N."/>
        </authorList>
    </citation>
    <scope>NUCLEOTIDE SEQUENCE [LARGE SCALE GENOMIC DNA]</scope>
    <source>
        <strain evidence="4">DSM 12130</strain>
    </source>
</reference>
<dbReference type="InterPro" id="IPR049517">
    <property type="entry name" value="ACX-like_C"/>
</dbReference>
<gene>
    <name evidence="4" type="ORF">SAMN05660330_04257</name>
</gene>
<dbReference type="STRING" id="91360.SAMN05660330_04257"/>
<dbReference type="GO" id="GO:0006749">
    <property type="term" value="P:glutathione metabolic process"/>
    <property type="evidence" value="ECO:0007669"/>
    <property type="project" value="TreeGrafter"/>
</dbReference>
<dbReference type="Pfam" id="PF05378">
    <property type="entry name" value="Hydant_A_N"/>
    <property type="match status" value="1"/>
</dbReference>
<evidence type="ECO:0000313" key="5">
    <source>
        <dbReference type="Proteomes" id="UP000199073"/>
    </source>
</evidence>
<dbReference type="InterPro" id="IPR008040">
    <property type="entry name" value="Hydant_A_N"/>
</dbReference>
<dbReference type="PANTHER" id="PTHR11365:SF23">
    <property type="entry name" value="HYPOTHETICAL 5-OXOPROLINASE (EUROFUNG)-RELATED"/>
    <property type="match status" value="1"/>
</dbReference>
<dbReference type="AlphaFoldDB" id="A0A1H0VVX4"/>
<dbReference type="Pfam" id="PF01968">
    <property type="entry name" value="Hydantoinase_A"/>
    <property type="match status" value="1"/>
</dbReference>
<name>A0A1H0VVX4_9BACT</name>
<dbReference type="GO" id="GO:0017168">
    <property type="term" value="F:5-oxoprolinase (ATP-hydrolyzing) activity"/>
    <property type="evidence" value="ECO:0007669"/>
    <property type="project" value="TreeGrafter"/>
</dbReference>
<dbReference type="Pfam" id="PF19278">
    <property type="entry name" value="Hydant_A_C"/>
    <property type="match status" value="1"/>
</dbReference>
<dbReference type="PANTHER" id="PTHR11365">
    <property type="entry name" value="5-OXOPROLINASE RELATED"/>
    <property type="match status" value="1"/>
</dbReference>
<organism evidence="4 5">
    <name type="scientific">Desulforhopalus singaporensis</name>
    <dbReference type="NCBI Taxonomy" id="91360"/>
    <lineage>
        <taxon>Bacteria</taxon>
        <taxon>Pseudomonadati</taxon>
        <taxon>Thermodesulfobacteriota</taxon>
        <taxon>Desulfobulbia</taxon>
        <taxon>Desulfobulbales</taxon>
        <taxon>Desulfocapsaceae</taxon>
        <taxon>Desulforhopalus</taxon>
    </lineage>
</organism>
<evidence type="ECO:0000259" key="1">
    <source>
        <dbReference type="Pfam" id="PF01968"/>
    </source>
</evidence>
<dbReference type="OrthoDB" id="9759608at2"/>
<dbReference type="InterPro" id="IPR002821">
    <property type="entry name" value="Hydantoinase_A"/>
</dbReference>
<dbReference type="InterPro" id="IPR045079">
    <property type="entry name" value="Oxoprolinase-like"/>
</dbReference>
<dbReference type="Proteomes" id="UP000199073">
    <property type="component" value="Unassembled WGS sequence"/>
</dbReference>
<dbReference type="RefSeq" id="WP_092226151.1">
    <property type="nucleotide sequence ID" value="NZ_FNJI01000068.1"/>
</dbReference>
<protein>
    <submittedName>
        <fullName evidence="4">N-methylhydantoinase A</fullName>
    </submittedName>
</protein>
<keyword evidence="5" id="KW-1185">Reference proteome</keyword>
<evidence type="ECO:0000259" key="3">
    <source>
        <dbReference type="Pfam" id="PF19278"/>
    </source>
</evidence>
<proteinExistence type="predicted"/>
<feature type="domain" description="Acetophenone carboxylase-like C-terminal" evidence="3">
    <location>
        <begin position="504"/>
        <end position="679"/>
    </location>
</feature>
<feature type="domain" description="Hydantoinase A/oxoprolinase" evidence="1">
    <location>
        <begin position="202"/>
        <end position="481"/>
    </location>
</feature>
<dbReference type="EMBL" id="FNJI01000068">
    <property type="protein sequence ID" value="SDP82305.1"/>
    <property type="molecule type" value="Genomic_DNA"/>
</dbReference>
<evidence type="ECO:0000259" key="2">
    <source>
        <dbReference type="Pfam" id="PF05378"/>
    </source>
</evidence>
<sequence>MLKVGVDVGGTFTDTYATNGDQVFVGKSLTTPDNLANGVINAIEKSGVEIKDIDVLVHGSTIATNALITKNYYGWWPKTLFITTEGFRDALEIRRGRNQLYGEIDMYGQTPEVLIERKNRYTIREKVDADGTLVEAVSYDEVEKLIEIVKVEKPDSIAIVFINSYLNADNEIFVKKVLNEAFPGLPVIASVDVAPKFRELGRMVTVSVRALLSPIITDYMDKFENSFAAKDFKGEVAIIKGDGGTCNIDYIKRCPEMLIGSGPAAGVVAGELIGAELGYSNILTQDTGGTSYDVCVIENGSHLRTMDYEIDLDMPLIVPMTDVRSIGTGGGSIIWLDEGGGLRVGPQSAGAKPGPICYGMGGISPTVTDANLLLGRVDSTLGGKMDLDINKVKEIFKKEISDPLGRDIYEVAEGAINIACVNMARANSLITTSRGRDPRSYLPVLFGGAGGMHACKISEELGVKKALIIPNSGVASAMGATMMPSSTYSEMTLYTELANPDIDRLNNELNRLKNNVVDDLVNLGVEKQNIITHNEFHMRYVGQNYEIMIKDNNTKYDKFILNELKDKFNEAHLKERGINEPKFAVAIVDIRVMGASKQEKISLIEYPIAQTNEKDAIKNHRSVYFNGHFINTPIFDMNMLTNGHSIKGPAVIEMDNSCLVVSEKWTANFDQYKNIILEEV</sequence>
<dbReference type="GO" id="GO:0005829">
    <property type="term" value="C:cytosol"/>
    <property type="evidence" value="ECO:0007669"/>
    <property type="project" value="TreeGrafter"/>
</dbReference>
<feature type="domain" description="Hydantoinase/oxoprolinase N-terminal" evidence="2">
    <location>
        <begin position="3"/>
        <end position="181"/>
    </location>
</feature>
<evidence type="ECO:0000313" key="4">
    <source>
        <dbReference type="EMBL" id="SDP82305.1"/>
    </source>
</evidence>
<accession>A0A1H0VVX4</accession>